<evidence type="ECO:0000256" key="10">
    <source>
        <dbReference type="SAM" id="SignalP"/>
    </source>
</evidence>
<gene>
    <name evidence="12" type="ORF">GWK10_12385</name>
</gene>
<dbReference type="InterPro" id="IPR050482">
    <property type="entry name" value="Sensor_HK_TwoCompSys"/>
</dbReference>
<keyword evidence="8" id="KW-0902">Two-component regulatory system</keyword>
<keyword evidence="5" id="KW-0547">Nucleotide-binding</keyword>
<evidence type="ECO:0000256" key="2">
    <source>
        <dbReference type="ARBA" id="ARBA00012438"/>
    </source>
</evidence>
<proteinExistence type="predicted"/>
<dbReference type="Proteomes" id="UP000474296">
    <property type="component" value="Unassembled WGS sequence"/>
</dbReference>
<reference evidence="12 13" key="1">
    <citation type="submission" date="2020-01" db="EMBL/GenBank/DDBJ databases">
        <title>Spongiivirga citrea KCTC 32990T.</title>
        <authorList>
            <person name="Wang G."/>
        </authorList>
    </citation>
    <scope>NUCLEOTIDE SEQUENCE [LARGE SCALE GENOMIC DNA]</scope>
    <source>
        <strain evidence="12 13">KCTC 32990</strain>
    </source>
</reference>
<dbReference type="InterPro" id="IPR003594">
    <property type="entry name" value="HATPase_dom"/>
</dbReference>
<keyword evidence="3" id="KW-0597">Phosphoprotein</keyword>
<dbReference type="EC" id="2.7.13.3" evidence="2"/>
<evidence type="ECO:0000256" key="4">
    <source>
        <dbReference type="ARBA" id="ARBA00022679"/>
    </source>
</evidence>
<dbReference type="PANTHER" id="PTHR24421">
    <property type="entry name" value="NITRATE/NITRITE SENSOR PROTEIN NARX-RELATED"/>
    <property type="match status" value="1"/>
</dbReference>
<dbReference type="Gene3D" id="3.30.565.10">
    <property type="entry name" value="Histidine kinase-like ATPase, C-terminal domain"/>
    <property type="match status" value="1"/>
</dbReference>
<evidence type="ECO:0000259" key="11">
    <source>
        <dbReference type="PROSITE" id="PS50109"/>
    </source>
</evidence>
<keyword evidence="10" id="KW-0732">Signal</keyword>
<keyword evidence="9" id="KW-0472">Membrane</keyword>
<evidence type="ECO:0000256" key="1">
    <source>
        <dbReference type="ARBA" id="ARBA00000085"/>
    </source>
</evidence>
<dbReference type="InterPro" id="IPR011990">
    <property type="entry name" value="TPR-like_helical_dom_sf"/>
</dbReference>
<keyword evidence="9" id="KW-1133">Transmembrane helix</keyword>
<evidence type="ECO:0000313" key="12">
    <source>
        <dbReference type="EMBL" id="NER18015.1"/>
    </source>
</evidence>
<organism evidence="12 13">
    <name type="scientific">Spongiivirga citrea</name>
    <dbReference type="NCBI Taxonomy" id="1481457"/>
    <lineage>
        <taxon>Bacteria</taxon>
        <taxon>Pseudomonadati</taxon>
        <taxon>Bacteroidota</taxon>
        <taxon>Flavobacteriia</taxon>
        <taxon>Flavobacteriales</taxon>
        <taxon>Flavobacteriaceae</taxon>
        <taxon>Spongiivirga</taxon>
    </lineage>
</organism>
<dbReference type="Pfam" id="PF02518">
    <property type="entry name" value="HATPase_c"/>
    <property type="match status" value="1"/>
</dbReference>
<dbReference type="GO" id="GO:0016020">
    <property type="term" value="C:membrane"/>
    <property type="evidence" value="ECO:0007669"/>
    <property type="project" value="InterPro"/>
</dbReference>
<comment type="caution">
    <text evidence="12">The sequence shown here is derived from an EMBL/GenBank/DDBJ whole genome shotgun (WGS) entry which is preliminary data.</text>
</comment>
<keyword evidence="7" id="KW-0067">ATP-binding</keyword>
<dbReference type="PROSITE" id="PS50109">
    <property type="entry name" value="HIS_KIN"/>
    <property type="match status" value="1"/>
</dbReference>
<dbReference type="GO" id="GO:0000155">
    <property type="term" value="F:phosphorelay sensor kinase activity"/>
    <property type="evidence" value="ECO:0007669"/>
    <property type="project" value="InterPro"/>
</dbReference>
<evidence type="ECO:0000256" key="5">
    <source>
        <dbReference type="ARBA" id="ARBA00022741"/>
    </source>
</evidence>
<protein>
    <recommendedName>
        <fullName evidence="2">histidine kinase</fullName>
        <ecNumber evidence="2">2.7.13.3</ecNumber>
    </recommendedName>
</protein>
<evidence type="ECO:0000256" key="8">
    <source>
        <dbReference type="ARBA" id="ARBA00023012"/>
    </source>
</evidence>
<evidence type="ECO:0000256" key="9">
    <source>
        <dbReference type="SAM" id="Phobius"/>
    </source>
</evidence>
<feature type="signal peptide" evidence="10">
    <location>
        <begin position="1"/>
        <end position="19"/>
    </location>
</feature>
<dbReference type="SUPFAM" id="SSF55874">
    <property type="entry name" value="ATPase domain of HSP90 chaperone/DNA topoisomerase II/histidine kinase"/>
    <property type="match status" value="1"/>
</dbReference>
<keyword evidence="13" id="KW-1185">Reference proteome</keyword>
<name>A0A6M0CJB5_9FLAO</name>
<dbReference type="Gene3D" id="1.20.5.1930">
    <property type="match status" value="1"/>
</dbReference>
<evidence type="ECO:0000256" key="6">
    <source>
        <dbReference type="ARBA" id="ARBA00022777"/>
    </source>
</evidence>
<dbReference type="Pfam" id="PF07730">
    <property type="entry name" value="HisKA_3"/>
    <property type="match status" value="1"/>
</dbReference>
<dbReference type="InterPro" id="IPR011712">
    <property type="entry name" value="Sig_transdc_His_kin_sub3_dim/P"/>
</dbReference>
<accession>A0A6M0CJB5</accession>
<dbReference type="InterPro" id="IPR019734">
    <property type="entry name" value="TPR_rpt"/>
</dbReference>
<dbReference type="GO" id="GO:0046983">
    <property type="term" value="F:protein dimerization activity"/>
    <property type="evidence" value="ECO:0007669"/>
    <property type="project" value="InterPro"/>
</dbReference>
<dbReference type="Gene3D" id="1.25.40.10">
    <property type="entry name" value="Tetratricopeptide repeat domain"/>
    <property type="match status" value="2"/>
</dbReference>
<dbReference type="RefSeq" id="WP_164032701.1">
    <property type="nucleotide sequence ID" value="NZ_JAABOQ010000005.1"/>
</dbReference>
<evidence type="ECO:0000256" key="3">
    <source>
        <dbReference type="ARBA" id="ARBA00022553"/>
    </source>
</evidence>
<comment type="catalytic activity">
    <reaction evidence="1">
        <text>ATP + protein L-histidine = ADP + protein N-phospho-L-histidine.</text>
        <dbReference type="EC" id="2.7.13.3"/>
    </reaction>
</comment>
<dbReference type="InterPro" id="IPR005467">
    <property type="entry name" value="His_kinase_dom"/>
</dbReference>
<dbReference type="Pfam" id="PF14938">
    <property type="entry name" value="SNAP"/>
    <property type="match status" value="1"/>
</dbReference>
<dbReference type="EMBL" id="JAABOQ010000005">
    <property type="protein sequence ID" value="NER18015.1"/>
    <property type="molecule type" value="Genomic_DNA"/>
</dbReference>
<dbReference type="SMART" id="SM00387">
    <property type="entry name" value="HATPase_c"/>
    <property type="match status" value="1"/>
</dbReference>
<keyword evidence="9" id="KW-0812">Transmembrane</keyword>
<evidence type="ECO:0000256" key="7">
    <source>
        <dbReference type="ARBA" id="ARBA00022840"/>
    </source>
</evidence>
<feature type="domain" description="Histidine kinase" evidence="11">
    <location>
        <begin position="493"/>
        <end position="673"/>
    </location>
</feature>
<dbReference type="SMART" id="SM00028">
    <property type="entry name" value="TPR"/>
    <property type="match status" value="2"/>
</dbReference>
<dbReference type="AlphaFoldDB" id="A0A6M0CJB5"/>
<dbReference type="SUPFAM" id="SSF48452">
    <property type="entry name" value="TPR-like"/>
    <property type="match status" value="2"/>
</dbReference>
<dbReference type="GO" id="GO:0005524">
    <property type="term" value="F:ATP binding"/>
    <property type="evidence" value="ECO:0007669"/>
    <property type="project" value="UniProtKB-KW"/>
</dbReference>
<sequence length="673" mass="77787">MKKIISIITLVLCSLTLNAQQKFDIDYYKKILNTTSNDQEKLEALDSLVNFTKEDETDEYVSFSKQFIDLTEKLELYDRMIARGTHLYGTIRNKQNQKEEADKLFDRLETHLSKAKDSSVIGKFYLRKAMNARDVDNEEAIALYTKAIQELSSKDSVQVADSYLYRGQCNDILGKYVEAIKDYENAGQYYEQLKDTAYFFRIQQNISIIYSRNGFTEKAAKIQNEVIENAVKAEDYGTAVGSLVNQAIDLGKQNKLDEQQKVLERALAFNLEKLNDDIWYDNYIRINLVKGFSTKKDKKNASIHLNRMIEREPETKNIIPLSQHNFAAKAYFERSFGNIDKAIGYFKKREELLEKMQSKEVLALTKRQLGELYEEKKDYNTAYTYYKDGTTVRDSIFNANKTNTFLFYQTLYETERKEKELIKKTSEVELLEQKNSTKQRVLVLSIAGISLLFLIVYLIRNRAYLKKTKQQQEEFSQQLLQSQEEERKRISKDLHDSLGQSLLLIKNKVILNDDKETGSIVNDAIEEVRSISRALHPFQLEELGLTKAIENVVNQLDESTDIFISSEVDNIQNVFESEQEVNIFRIVQESLNNIIKHANAQAARVEVIKEAKQVQIIIKDNGKGFDFSERYNDFKSLGLKTLKERTKLLNGSMKIDSEKNKGTTLAFTIPLAA</sequence>
<dbReference type="PANTHER" id="PTHR24421:SF10">
    <property type="entry name" value="NITRATE_NITRITE SENSOR PROTEIN NARQ"/>
    <property type="match status" value="1"/>
</dbReference>
<keyword evidence="4" id="KW-0808">Transferase</keyword>
<feature type="chain" id="PRO_5027071655" description="histidine kinase" evidence="10">
    <location>
        <begin position="20"/>
        <end position="673"/>
    </location>
</feature>
<keyword evidence="6" id="KW-0418">Kinase</keyword>
<dbReference type="CDD" id="cd16917">
    <property type="entry name" value="HATPase_UhpB-NarQ-NarX-like"/>
    <property type="match status" value="1"/>
</dbReference>
<dbReference type="InterPro" id="IPR036890">
    <property type="entry name" value="HATPase_C_sf"/>
</dbReference>
<evidence type="ECO:0000313" key="13">
    <source>
        <dbReference type="Proteomes" id="UP000474296"/>
    </source>
</evidence>
<feature type="transmembrane region" description="Helical" evidence="9">
    <location>
        <begin position="441"/>
        <end position="459"/>
    </location>
</feature>